<evidence type="ECO:0000313" key="2">
    <source>
        <dbReference type="Proteomes" id="UP000001095"/>
    </source>
</evidence>
<dbReference type="RefSeq" id="WP_002712000.1">
    <property type="nucleotide sequence ID" value="NZ_KB375281.1"/>
</dbReference>
<gene>
    <name evidence="1" type="ORF">HMPREF9696_01134</name>
</gene>
<dbReference type="AlphaFoldDB" id="K8PGI5"/>
<dbReference type="PATRIC" id="fig|883079.3.peg.1156"/>
<accession>K8PGI5</accession>
<evidence type="ECO:0000313" key="1">
    <source>
        <dbReference type="EMBL" id="EKS38665.1"/>
    </source>
</evidence>
<dbReference type="Proteomes" id="UP000001095">
    <property type="component" value="Unassembled WGS sequence"/>
</dbReference>
<organism evidence="1 2">
    <name type="scientific">Afipia clevelandensis ATCC 49720</name>
    <dbReference type="NCBI Taxonomy" id="883079"/>
    <lineage>
        <taxon>Bacteria</taxon>
        <taxon>Pseudomonadati</taxon>
        <taxon>Pseudomonadota</taxon>
        <taxon>Alphaproteobacteria</taxon>
        <taxon>Hyphomicrobiales</taxon>
        <taxon>Nitrobacteraceae</taxon>
        <taxon>Afipia</taxon>
    </lineage>
</organism>
<proteinExistence type="predicted"/>
<name>K8PGI5_9BRAD</name>
<sequence length="98" mass="10557">MSISITTTPLVANMTSGKLDKPLGAQSVEEKFLEYAKKTPAEKMFDAMLGQLGITPEQFAAMDPDAQRAVMEKIQKLIEQQAKAGGSKDPGQITDKTA</sequence>
<dbReference type="OrthoDB" id="8481382at2"/>
<keyword evidence="2" id="KW-1185">Reference proteome</keyword>
<comment type="caution">
    <text evidence="1">The sequence shown here is derived from an EMBL/GenBank/DDBJ whole genome shotgun (WGS) entry which is preliminary data.</text>
</comment>
<reference evidence="1 2" key="1">
    <citation type="submission" date="2012-04" db="EMBL/GenBank/DDBJ databases">
        <title>The Genome Sequence of Afipia clevelandensis ATCC 49720.</title>
        <authorList>
            <consortium name="The Broad Institute Genome Sequencing Platform"/>
            <person name="Earl A."/>
            <person name="Ward D."/>
            <person name="Feldgarden M."/>
            <person name="Gevers D."/>
            <person name="Huys G."/>
            <person name="Walker B."/>
            <person name="Young S.K."/>
            <person name="Zeng Q."/>
            <person name="Gargeya S."/>
            <person name="Fitzgerald M."/>
            <person name="Haas B."/>
            <person name="Abouelleil A."/>
            <person name="Alvarado L."/>
            <person name="Arachchi H.M."/>
            <person name="Berlin A."/>
            <person name="Chapman S.B."/>
            <person name="Goldberg J."/>
            <person name="Griggs A."/>
            <person name="Gujja S."/>
            <person name="Hansen M."/>
            <person name="Howarth C."/>
            <person name="Imamovic A."/>
            <person name="Larimer J."/>
            <person name="McCowen C."/>
            <person name="Montmayeur A."/>
            <person name="Murphy C."/>
            <person name="Neiman D."/>
            <person name="Pearson M."/>
            <person name="Priest M."/>
            <person name="Roberts A."/>
            <person name="Saif S."/>
            <person name="Shea T."/>
            <person name="Sisk P."/>
            <person name="Sykes S."/>
            <person name="Wortman J."/>
            <person name="Nusbaum C."/>
            <person name="Birren B."/>
        </authorList>
    </citation>
    <scope>NUCLEOTIDE SEQUENCE [LARGE SCALE GENOMIC DNA]</scope>
    <source>
        <strain evidence="1 2">ATCC 49720</strain>
    </source>
</reference>
<dbReference type="EMBL" id="AGWY01000006">
    <property type="protein sequence ID" value="EKS38665.1"/>
    <property type="molecule type" value="Genomic_DNA"/>
</dbReference>
<dbReference type="HOGENOM" id="CLU_168195_0_0_5"/>
<protein>
    <submittedName>
        <fullName evidence="1">Uncharacterized protein</fullName>
    </submittedName>
</protein>